<keyword evidence="3" id="KW-1185">Reference proteome</keyword>
<accession>A0A8J5C055</accession>
<dbReference type="EMBL" id="JACMSC010000021">
    <property type="protein sequence ID" value="KAG6469895.1"/>
    <property type="molecule type" value="Genomic_DNA"/>
</dbReference>
<comment type="caution">
    <text evidence="2">The sequence shown here is derived from an EMBL/GenBank/DDBJ whole genome shotgun (WGS) entry which is preliminary data.</text>
</comment>
<dbReference type="Proteomes" id="UP000734854">
    <property type="component" value="Unassembled WGS sequence"/>
</dbReference>
<evidence type="ECO:0000313" key="2">
    <source>
        <dbReference type="EMBL" id="KAG6469895.1"/>
    </source>
</evidence>
<dbReference type="PANTHER" id="PTHR36369:SF1">
    <property type="entry name" value="TRANSMEMBRANE PROTEIN"/>
    <property type="match status" value="1"/>
</dbReference>
<evidence type="ECO:0000313" key="3">
    <source>
        <dbReference type="Proteomes" id="UP000734854"/>
    </source>
</evidence>
<evidence type="ECO:0000256" key="1">
    <source>
        <dbReference type="SAM" id="Phobius"/>
    </source>
</evidence>
<sequence length="172" mass="18741">MDLLEVPLDVLALRLYALPVDAAVTYLALLVAAAVALGLWSIRGAAAAASISHSPPQDVSLSEPEKLKLDLASLPPACHLSDPSSGTPKSRFTAYYSGERSDPVNHDFDEIDRRSRGAAPWSGNWSLEWTAVKRAGHLGWYSHQDMTELNGSVVKLWDARPTPAAMLLRRRL</sequence>
<dbReference type="OrthoDB" id="1921606at2759"/>
<reference evidence="2 3" key="1">
    <citation type="submission" date="2020-08" db="EMBL/GenBank/DDBJ databases">
        <title>Plant Genome Project.</title>
        <authorList>
            <person name="Zhang R.-G."/>
        </authorList>
    </citation>
    <scope>NUCLEOTIDE SEQUENCE [LARGE SCALE GENOMIC DNA]</scope>
    <source>
        <tissue evidence="2">Rhizome</tissue>
    </source>
</reference>
<dbReference type="AlphaFoldDB" id="A0A8J5C055"/>
<name>A0A8J5C055_ZINOF</name>
<dbReference type="PANTHER" id="PTHR36369">
    <property type="entry name" value="TRANSMEMBRANE PROTEIN"/>
    <property type="match status" value="1"/>
</dbReference>
<keyword evidence="1" id="KW-0812">Transmembrane</keyword>
<proteinExistence type="predicted"/>
<organism evidence="2 3">
    <name type="scientific">Zingiber officinale</name>
    <name type="common">Ginger</name>
    <name type="synonym">Amomum zingiber</name>
    <dbReference type="NCBI Taxonomy" id="94328"/>
    <lineage>
        <taxon>Eukaryota</taxon>
        <taxon>Viridiplantae</taxon>
        <taxon>Streptophyta</taxon>
        <taxon>Embryophyta</taxon>
        <taxon>Tracheophyta</taxon>
        <taxon>Spermatophyta</taxon>
        <taxon>Magnoliopsida</taxon>
        <taxon>Liliopsida</taxon>
        <taxon>Zingiberales</taxon>
        <taxon>Zingiberaceae</taxon>
        <taxon>Zingiber</taxon>
    </lineage>
</organism>
<keyword evidence="1" id="KW-0472">Membrane</keyword>
<keyword evidence="1" id="KW-1133">Transmembrane helix</keyword>
<gene>
    <name evidence="2" type="ORF">ZIOFF_070828</name>
</gene>
<protein>
    <submittedName>
        <fullName evidence="2">Uncharacterized protein</fullName>
    </submittedName>
</protein>
<feature type="transmembrane region" description="Helical" evidence="1">
    <location>
        <begin position="23"/>
        <end position="42"/>
    </location>
</feature>